<dbReference type="PANTHER" id="PTHR46060">
    <property type="entry name" value="MARINER MOS1 TRANSPOSASE-LIKE PROTEIN"/>
    <property type="match status" value="1"/>
</dbReference>
<dbReference type="InterPro" id="IPR036397">
    <property type="entry name" value="RNaseH_sf"/>
</dbReference>
<sequence length="130" mass="15294">MAALTDAWSAIEVRSVIRFLRLKKASPAGILHHLVEVYGESVMSRKQVCKHNFLSRKQVYRTAEHVHHRDIEHPPYSLDLSPRDFHLFGPLKKHLAGRHFRTDAKVQETVVKWLRDLNLYFFYTGFDRLV</sequence>
<gene>
    <name evidence="1" type="ORF">AVEN_136929_1</name>
</gene>
<keyword evidence="2" id="KW-1185">Reference proteome</keyword>
<comment type="caution">
    <text evidence="1">The sequence shown here is derived from an EMBL/GenBank/DDBJ whole genome shotgun (WGS) entry which is preliminary data.</text>
</comment>
<proteinExistence type="predicted"/>
<dbReference type="Gene3D" id="3.30.420.10">
    <property type="entry name" value="Ribonuclease H-like superfamily/Ribonuclease H"/>
    <property type="match status" value="1"/>
</dbReference>
<dbReference type="PANTHER" id="PTHR46060:SF1">
    <property type="entry name" value="MARINER MOS1 TRANSPOSASE-LIKE PROTEIN"/>
    <property type="match status" value="1"/>
</dbReference>
<protein>
    <recommendedName>
        <fullName evidence="3">Mos1 transposase HTH domain-containing protein</fullName>
    </recommendedName>
</protein>
<dbReference type="Proteomes" id="UP000499080">
    <property type="component" value="Unassembled WGS sequence"/>
</dbReference>
<evidence type="ECO:0000313" key="1">
    <source>
        <dbReference type="EMBL" id="GBL91430.1"/>
    </source>
</evidence>
<dbReference type="EMBL" id="BGPR01000079">
    <property type="protein sequence ID" value="GBL91430.1"/>
    <property type="molecule type" value="Genomic_DNA"/>
</dbReference>
<evidence type="ECO:0008006" key="3">
    <source>
        <dbReference type="Google" id="ProtNLM"/>
    </source>
</evidence>
<evidence type="ECO:0000313" key="2">
    <source>
        <dbReference type="Proteomes" id="UP000499080"/>
    </source>
</evidence>
<accession>A0A4Y2BGS0</accession>
<name>A0A4Y2BGS0_ARAVE</name>
<organism evidence="1 2">
    <name type="scientific">Araneus ventricosus</name>
    <name type="common">Orbweaver spider</name>
    <name type="synonym">Epeira ventricosa</name>
    <dbReference type="NCBI Taxonomy" id="182803"/>
    <lineage>
        <taxon>Eukaryota</taxon>
        <taxon>Metazoa</taxon>
        <taxon>Ecdysozoa</taxon>
        <taxon>Arthropoda</taxon>
        <taxon>Chelicerata</taxon>
        <taxon>Arachnida</taxon>
        <taxon>Araneae</taxon>
        <taxon>Araneomorphae</taxon>
        <taxon>Entelegynae</taxon>
        <taxon>Araneoidea</taxon>
        <taxon>Araneidae</taxon>
        <taxon>Araneus</taxon>
    </lineage>
</organism>
<dbReference type="GO" id="GO:0003676">
    <property type="term" value="F:nucleic acid binding"/>
    <property type="evidence" value="ECO:0007669"/>
    <property type="project" value="InterPro"/>
</dbReference>
<reference evidence="1 2" key="1">
    <citation type="journal article" date="2019" name="Sci. Rep.">
        <title>Orb-weaving spider Araneus ventricosus genome elucidates the spidroin gene catalogue.</title>
        <authorList>
            <person name="Kono N."/>
            <person name="Nakamura H."/>
            <person name="Ohtoshi R."/>
            <person name="Moran D.A.P."/>
            <person name="Shinohara A."/>
            <person name="Yoshida Y."/>
            <person name="Fujiwara M."/>
            <person name="Mori M."/>
            <person name="Tomita M."/>
            <person name="Arakawa K."/>
        </authorList>
    </citation>
    <scope>NUCLEOTIDE SEQUENCE [LARGE SCALE GENOMIC DNA]</scope>
</reference>
<dbReference type="OrthoDB" id="6432034at2759"/>
<dbReference type="InterPro" id="IPR052709">
    <property type="entry name" value="Transposase-MT_Hybrid"/>
</dbReference>
<dbReference type="AlphaFoldDB" id="A0A4Y2BGS0"/>